<name>A0A974P266_9CAUL</name>
<evidence type="ECO:0000256" key="1">
    <source>
        <dbReference type="ARBA" id="ARBA00001947"/>
    </source>
</evidence>
<dbReference type="SUPFAM" id="SSF55486">
    <property type="entry name" value="Metalloproteases ('zincins'), catalytic domain"/>
    <property type="match status" value="1"/>
</dbReference>
<feature type="domain" description="Peptidase M13 N-terminal" evidence="8">
    <location>
        <begin position="1"/>
        <end position="37"/>
    </location>
</feature>
<comment type="cofactor">
    <cofactor evidence="1">
        <name>Zn(2+)</name>
        <dbReference type="ChEBI" id="CHEBI:29105"/>
    </cofactor>
</comment>
<evidence type="ECO:0000259" key="8">
    <source>
        <dbReference type="Pfam" id="PF05649"/>
    </source>
</evidence>
<keyword evidence="4" id="KW-0378">Hydrolase</keyword>
<evidence type="ECO:0000313" key="9">
    <source>
        <dbReference type="EMBL" id="QQZ49358.1"/>
    </source>
</evidence>
<dbReference type="PANTHER" id="PTHR11733">
    <property type="entry name" value="ZINC METALLOPROTEASE FAMILY M13 NEPRILYSIN-RELATED"/>
    <property type="match status" value="1"/>
</dbReference>
<proteinExistence type="predicted"/>
<dbReference type="GO" id="GO:0004222">
    <property type="term" value="F:metalloendopeptidase activity"/>
    <property type="evidence" value="ECO:0007669"/>
    <property type="project" value="InterPro"/>
</dbReference>
<dbReference type="InterPro" id="IPR008753">
    <property type="entry name" value="Peptidase_M13_N"/>
</dbReference>
<evidence type="ECO:0000259" key="7">
    <source>
        <dbReference type="Pfam" id="PF01431"/>
    </source>
</evidence>
<dbReference type="PROSITE" id="PS51885">
    <property type="entry name" value="NEPRILYSIN"/>
    <property type="match status" value="1"/>
</dbReference>
<feature type="domain" description="Peptidase M13 C-terminal" evidence="7">
    <location>
        <begin position="91"/>
        <end position="124"/>
    </location>
</feature>
<organism evidence="9">
    <name type="scientific">Phenylobacterium glaciei</name>
    <dbReference type="NCBI Taxonomy" id="2803784"/>
    <lineage>
        <taxon>Bacteria</taxon>
        <taxon>Pseudomonadati</taxon>
        <taxon>Pseudomonadota</taxon>
        <taxon>Alphaproteobacteria</taxon>
        <taxon>Caulobacterales</taxon>
        <taxon>Caulobacteraceae</taxon>
        <taxon>Phenylobacterium</taxon>
    </lineage>
</organism>
<protein>
    <submittedName>
        <fullName evidence="9">Uncharacterized protein</fullName>
    </submittedName>
</protein>
<dbReference type="GO" id="GO:0046872">
    <property type="term" value="F:metal ion binding"/>
    <property type="evidence" value="ECO:0007669"/>
    <property type="project" value="UniProtKB-KW"/>
</dbReference>
<keyword evidence="5" id="KW-0862">Zinc</keyword>
<evidence type="ECO:0000256" key="2">
    <source>
        <dbReference type="ARBA" id="ARBA00022670"/>
    </source>
</evidence>
<gene>
    <name evidence="9" type="ORF">JKL49_20355</name>
</gene>
<evidence type="ECO:0000256" key="4">
    <source>
        <dbReference type="ARBA" id="ARBA00022801"/>
    </source>
</evidence>
<dbReference type="PANTHER" id="PTHR11733:SF211">
    <property type="entry name" value="OLIGOPEPTIDASE LIPOPROTEIN M13 FAMILY"/>
    <property type="match status" value="1"/>
</dbReference>
<accession>A0A974P266</accession>
<evidence type="ECO:0000256" key="6">
    <source>
        <dbReference type="ARBA" id="ARBA00023049"/>
    </source>
</evidence>
<dbReference type="EMBL" id="CP068570">
    <property type="protein sequence ID" value="QQZ49358.1"/>
    <property type="molecule type" value="Genomic_DNA"/>
</dbReference>
<evidence type="ECO:0000256" key="5">
    <source>
        <dbReference type="ARBA" id="ARBA00022833"/>
    </source>
</evidence>
<dbReference type="GO" id="GO:0005886">
    <property type="term" value="C:plasma membrane"/>
    <property type="evidence" value="ECO:0007669"/>
    <property type="project" value="TreeGrafter"/>
</dbReference>
<keyword evidence="6" id="KW-0482">Metalloprotease</keyword>
<dbReference type="AlphaFoldDB" id="A0A974P266"/>
<keyword evidence="3" id="KW-0479">Metal-binding</keyword>
<dbReference type="InterPro" id="IPR018497">
    <property type="entry name" value="Peptidase_M13_C"/>
</dbReference>
<dbReference type="InterPro" id="IPR024079">
    <property type="entry name" value="MetalloPept_cat_dom_sf"/>
</dbReference>
<reference evidence="9" key="1">
    <citation type="submission" date="2021-01" db="EMBL/GenBank/DDBJ databases">
        <title>Genome sequence of Phenylobacterium sp. 20VBR1 isolated from a valley glaceir, Ny-Alesund, Svalbard.</title>
        <authorList>
            <person name="Thomas F.A."/>
            <person name="Krishnan K.P."/>
            <person name="Sinha R.K."/>
        </authorList>
    </citation>
    <scope>NUCLEOTIDE SEQUENCE</scope>
    <source>
        <strain evidence="9">20VBR1</strain>
    </source>
</reference>
<dbReference type="Pfam" id="PF05649">
    <property type="entry name" value="Peptidase_M13_N"/>
    <property type="match status" value="1"/>
</dbReference>
<dbReference type="InterPro" id="IPR000718">
    <property type="entry name" value="Peptidase_M13"/>
</dbReference>
<dbReference type="Pfam" id="PF01431">
    <property type="entry name" value="Peptidase_M13"/>
    <property type="match status" value="1"/>
</dbReference>
<keyword evidence="2" id="KW-0645">Protease</keyword>
<dbReference type="GO" id="GO:0016485">
    <property type="term" value="P:protein processing"/>
    <property type="evidence" value="ECO:0007669"/>
    <property type="project" value="TreeGrafter"/>
</dbReference>
<evidence type="ECO:0000256" key="3">
    <source>
        <dbReference type="ARBA" id="ARBA00022723"/>
    </source>
</evidence>
<sequence>MKAAFARRIDGLDWMAPQTKVRAKVKLANLRVEVGYPETWRDYSALTVVRGDAFGNSQRAAEFEYARNLADLGKPVDRAQWWLTLTPQTVNAFNAGSLNKLAFPAGFLAAPWFDPAADPAVNYGPSAQ</sequence>
<dbReference type="Gene3D" id="3.40.390.10">
    <property type="entry name" value="Collagenase (Catalytic Domain)"/>
    <property type="match status" value="1"/>
</dbReference>